<dbReference type="Proteomes" id="UP000838756">
    <property type="component" value="Unassembled WGS sequence"/>
</dbReference>
<evidence type="ECO:0000259" key="1">
    <source>
        <dbReference type="PROSITE" id="PS50878"/>
    </source>
</evidence>
<dbReference type="PANTHER" id="PTHR47027:SF20">
    <property type="entry name" value="REVERSE TRANSCRIPTASE-LIKE PROTEIN WITH RNA-DIRECTED DNA POLYMERASE DOMAIN"/>
    <property type="match status" value="1"/>
</dbReference>
<name>A0A8S4SBF5_9NEOP</name>
<dbReference type="PROSITE" id="PS50878">
    <property type="entry name" value="RT_POL"/>
    <property type="match status" value="1"/>
</dbReference>
<keyword evidence="3" id="KW-1185">Reference proteome</keyword>
<evidence type="ECO:0000313" key="2">
    <source>
        <dbReference type="EMBL" id="CAH2257643.1"/>
    </source>
</evidence>
<dbReference type="Pfam" id="PF00078">
    <property type="entry name" value="RVT_1"/>
    <property type="match status" value="1"/>
</dbReference>
<reference evidence="2" key="1">
    <citation type="submission" date="2022-03" db="EMBL/GenBank/DDBJ databases">
        <authorList>
            <person name="Lindestad O."/>
        </authorList>
    </citation>
    <scope>NUCLEOTIDE SEQUENCE</scope>
</reference>
<gene>
    <name evidence="2" type="primary">jg20521</name>
    <name evidence="2" type="ORF">PAEG_LOCUS23185</name>
</gene>
<sequence length="129" mass="14268">MSAADFKAAYDSVHRSFLIQAIKDINIPPKLISLTRTPDSFLVNDGLRKGDALSCLLFNIVLDKCMQASKILKDGTIFYKSVQVLEYADDLDIVSRSRQALNNAYLALESATQAAGMCVNQDKLSTCRF</sequence>
<comment type="caution">
    <text evidence="2">The sequence shown here is derived from an EMBL/GenBank/DDBJ whole genome shotgun (WGS) entry which is preliminary data.</text>
</comment>
<dbReference type="InterPro" id="IPR000477">
    <property type="entry name" value="RT_dom"/>
</dbReference>
<feature type="domain" description="Reverse transcriptase" evidence="1">
    <location>
        <begin position="1"/>
        <end position="129"/>
    </location>
</feature>
<evidence type="ECO:0000313" key="3">
    <source>
        <dbReference type="Proteomes" id="UP000838756"/>
    </source>
</evidence>
<proteinExistence type="predicted"/>
<accession>A0A8S4SBF5</accession>
<protein>
    <submittedName>
        <fullName evidence="2">Jg20521 protein</fullName>
    </submittedName>
</protein>
<dbReference type="EMBL" id="CAKXAJ010026123">
    <property type="protein sequence ID" value="CAH2257643.1"/>
    <property type="molecule type" value="Genomic_DNA"/>
</dbReference>
<dbReference type="OrthoDB" id="8197512at2759"/>
<dbReference type="GO" id="GO:0071897">
    <property type="term" value="P:DNA biosynthetic process"/>
    <property type="evidence" value="ECO:0007669"/>
    <property type="project" value="UniProtKB-ARBA"/>
</dbReference>
<dbReference type="SUPFAM" id="SSF56672">
    <property type="entry name" value="DNA/RNA polymerases"/>
    <property type="match status" value="1"/>
</dbReference>
<dbReference type="InterPro" id="IPR043502">
    <property type="entry name" value="DNA/RNA_pol_sf"/>
</dbReference>
<dbReference type="AlphaFoldDB" id="A0A8S4SBF5"/>
<organism evidence="2 3">
    <name type="scientific">Pararge aegeria aegeria</name>
    <dbReference type="NCBI Taxonomy" id="348720"/>
    <lineage>
        <taxon>Eukaryota</taxon>
        <taxon>Metazoa</taxon>
        <taxon>Ecdysozoa</taxon>
        <taxon>Arthropoda</taxon>
        <taxon>Hexapoda</taxon>
        <taxon>Insecta</taxon>
        <taxon>Pterygota</taxon>
        <taxon>Neoptera</taxon>
        <taxon>Endopterygota</taxon>
        <taxon>Lepidoptera</taxon>
        <taxon>Glossata</taxon>
        <taxon>Ditrysia</taxon>
        <taxon>Papilionoidea</taxon>
        <taxon>Nymphalidae</taxon>
        <taxon>Satyrinae</taxon>
        <taxon>Satyrini</taxon>
        <taxon>Parargina</taxon>
        <taxon>Pararge</taxon>
    </lineage>
</organism>
<dbReference type="PANTHER" id="PTHR47027">
    <property type="entry name" value="REVERSE TRANSCRIPTASE DOMAIN-CONTAINING PROTEIN"/>
    <property type="match status" value="1"/>
</dbReference>